<evidence type="ECO:0000256" key="1">
    <source>
        <dbReference type="ARBA" id="ARBA00004141"/>
    </source>
</evidence>
<accession>A0A8H3LQ57</accession>
<keyword evidence="4 6" id="KW-1133">Transmembrane helix</keyword>
<dbReference type="OrthoDB" id="2332684at2759"/>
<feature type="transmembrane region" description="Helical" evidence="6">
    <location>
        <begin position="917"/>
        <end position="934"/>
    </location>
</feature>
<protein>
    <recommendedName>
        <fullName evidence="7">Ion transport domain-containing protein</fullName>
    </recommendedName>
</protein>
<keyword evidence="2 6" id="KW-0812">Transmembrane</keyword>
<gene>
    <name evidence="8" type="ORF">RCL2_001789300</name>
</gene>
<feature type="domain" description="Ion transport" evidence="7">
    <location>
        <begin position="994"/>
        <end position="1170"/>
    </location>
</feature>
<proteinExistence type="predicted"/>
<dbReference type="GO" id="GO:0098703">
    <property type="term" value="P:calcium ion import across plasma membrane"/>
    <property type="evidence" value="ECO:0007669"/>
    <property type="project" value="TreeGrafter"/>
</dbReference>
<dbReference type="InterPro" id="IPR024862">
    <property type="entry name" value="TRPV"/>
</dbReference>
<sequence>MTFHKKSTSYSLDDEEKAEIASIYSFGSKHLTSRDERQYIATSSDGAQVITLNTETLQLKLYKFDDLTQSSEINCAGFENIDVPLEKVKWSLSISNEFILADGTIDFLIAISHFKSDMKYEDHSGKEIGVNMNNENVIYTETNLESTWIISATQQSRIFSSINNIGGIVKFLDNKDDDSTEIILINMNGIIKYLIKHEKIREIINKKQNNDWFNFFRSNEPIEYFNFPTRFLNKLKKLSANETWSFIQRSLIKGRLVVEDYKDKVQAVEIYNLKMNFLECTFQKPDEYVIGNGPSCFSISINETLFAYCHGANCITIYLMENGLKVTTRKFKDKNIQILYFDFIQDDNKLLIVIEKLRYNNKTEEIDVTPIIVIWDLFDCSDNCIKKMNDNSSLFPTKYKYSQRLVNSSGNLITITENGSIISLLKEPEIVKLLSSESNNMRNIIIYDRSHYIVDESFILNVLPSFSFLTGYHLVYNSFGERLCFNSENDKRIIVKHPEPWLYNKGYKRISVYLDDNKSIQLIIGVSTIQVWRKKNSISKVLEYIWANKHTENHKQFQIQHLKIGHNGFYLKLNLPSGNSPQLGNEIEFEWPEKVNPPVDACQTLEFLEKIRSESTDLKKQLQIENLIQQTESIIKKCFFKKCGLWRLLDIRFNIMASLIRGNRVSIIRKILSSKDNDKKSKYLHIPRCYSWNKQIKETDLEIAIKCTNGKHRKDTIIIKYLLDYYSDNAVKTPNWMFTVVKGIPLLYEYRLVFYVKELFQKSCFGSNEVCLEHFNNKVIKDIIKKNNKNIHAIKVDTSLSKRENGGNFLRKLLFHSKQRTKSASTPNQVYMVPLPDFTLYPEGIDDKRKGCWMIFLKFLKLLIWPHGHVIKEEKKMSPFLRMILNENSAEIYDNPSIAAIIDFKWNLARGYYFRQILLYFIFAVNFALIVRAIDGTDADSIFDSMEKNKIKSGEYSNLDLLFVFHRIYGIGKPITLHWIGGYLLNTERIQLKYVGWKRYFNFYNFFDLFSVILPLIVISIHPFGLDRDDINDMASLIIYTSFTSFTILVISFELVLLLRYFEKTGAYIYIITNIVKQIIPFLLFILLFTFGIGFSMYVLLRSDSTKDYYSTLPKSIEAVYFWTNGRWDQLDLNDWSVDFFTLIGSILLVIILQNMLIAIMASAFDDAKEVSRHAVLKFRAEMIADYETTEKLFGNKEENPRYIYFSARSDYIERWLKKSEKARDCHKNFSTEGDNGNLCYYGNDVNDDNNSDNDDDSGDDRNLINSLLQDLSFNTSQNKEREIPLSSSYWFIDEDSNIPQRREREIPLSSCWFVDEDEDKSRTLLITSKIQSNNNQVLQNKIDHLIHLLHNHQNTCCSVVR</sequence>
<feature type="transmembrane region" description="Helical" evidence="6">
    <location>
        <begin position="1003"/>
        <end position="1025"/>
    </location>
</feature>
<dbReference type="GO" id="GO:0005886">
    <property type="term" value="C:plasma membrane"/>
    <property type="evidence" value="ECO:0007669"/>
    <property type="project" value="TreeGrafter"/>
</dbReference>
<comment type="caution">
    <text evidence="8">The sequence shown here is derived from an EMBL/GenBank/DDBJ whole genome shotgun (WGS) entry which is preliminary data.</text>
</comment>
<dbReference type="PANTHER" id="PTHR10582:SF2">
    <property type="entry name" value="INACTIVE"/>
    <property type="match status" value="1"/>
</dbReference>
<feature type="transmembrane region" description="Helical" evidence="6">
    <location>
        <begin position="1079"/>
        <end position="1101"/>
    </location>
</feature>
<evidence type="ECO:0000256" key="4">
    <source>
        <dbReference type="ARBA" id="ARBA00022989"/>
    </source>
</evidence>
<evidence type="ECO:0000256" key="3">
    <source>
        <dbReference type="ARBA" id="ARBA00022737"/>
    </source>
</evidence>
<feature type="transmembrane region" description="Helical" evidence="6">
    <location>
        <begin position="1037"/>
        <end position="1059"/>
    </location>
</feature>
<evidence type="ECO:0000256" key="6">
    <source>
        <dbReference type="SAM" id="Phobius"/>
    </source>
</evidence>
<comment type="subcellular location">
    <subcellularLocation>
        <location evidence="1">Membrane</location>
        <topology evidence="1">Multi-pass membrane protein</topology>
    </subcellularLocation>
</comment>
<evidence type="ECO:0000256" key="2">
    <source>
        <dbReference type="ARBA" id="ARBA00022692"/>
    </source>
</evidence>
<evidence type="ECO:0000259" key="7">
    <source>
        <dbReference type="Pfam" id="PF00520"/>
    </source>
</evidence>
<evidence type="ECO:0000313" key="9">
    <source>
        <dbReference type="Proteomes" id="UP000615446"/>
    </source>
</evidence>
<feature type="transmembrane region" description="Helical" evidence="6">
    <location>
        <begin position="1140"/>
        <end position="1165"/>
    </location>
</feature>
<dbReference type="EMBL" id="BLAL01000197">
    <property type="protein sequence ID" value="GES91059.1"/>
    <property type="molecule type" value="Genomic_DNA"/>
</dbReference>
<dbReference type="InterPro" id="IPR005821">
    <property type="entry name" value="Ion_trans_dom"/>
</dbReference>
<evidence type="ECO:0000256" key="5">
    <source>
        <dbReference type="ARBA" id="ARBA00023136"/>
    </source>
</evidence>
<dbReference type="Proteomes" id="UP000615446">
    <property type="component" value="Unassembled WGS sequence"/>
</dbReference>
<reference evidence="8" key="1">
    <citation type="submission" date="2019-10" db="EMBL/GenBank/DDBJ databases">
        <title>Conservation and host-specific expression of non-tandemly repeated heterogenous ribosome RNA gene in arbuscular mycorrhizal fungi.</title>
        <authorList>
            <person name="Maeda T."/>
            <person name="Kobayashi Y."/>
            <person name="Nakagawa T."/>
            <person name="Ezawa T."/>
            <person name="Yamaguchi K."/>
            <person name="Bino T."/>
            <person name="Nishimoto Y."/>
            <person name="Shigenobu S."/>
            <person name="Kawaguchi M."/>
        </authorList>
    </citation>
    <scope>NUCLEOTIDE SEQUENCE</scope>
    <source>
        <strain evidence="8">HR1</strain>
    </source>
</reference>
<dbReference type="PANTHER" id="PTHR10582">
    <property type="entry name" value="TRANSIENT RECEPTOR POTENTIAL ION CHANNEL PROTEIN"/>
    <property type="match status" value="1"/>
</dbReference>
<keyword evidence="3" id="KW-0677">Repeat</keyword>
<dbReference type="GO" id="GO:0005216">
    <property type="term" value="F:monoatomic ion channel activity"/>
    <property type="evidence" value="ECO:0007669"/>
    <property type="project" value="InterPro"/>
</dbReference>
<organism evidence="8 9">
    <name type="scientific">Rhizophagus clarus</name>
    <dbReference type="NCBI Taxonomy" id="94130"/>
    <lineage>
        <taxon>Eukaryota</taxon>
        <taxon>Fungi</taxon>
        <taxon>Fungi incertae sedis</taxon>
        <taxon>Mucoromycota</taxon>
        <taxon>Glomeromycotina</taxon>
        <taxon>Glomeromycetes</taxon>
        <taxon>Glomerales</taxon>
        <taxon>Glomeraceae</taxon>
        <taxon>Rhizophagus</taxon>
    </lineage>
</organism>
<evidence type="ECO:0000313" key="8">
    <source>
        <dbReference type="EMBL" id="GES91059.1"/>
    </source>
</evidence>
<keyword evidence="5 6" id="KW-0472">Membrane</keyword>
<name>A0A8H3LQ57_9GLOM</name>
<dbReference type="Pfam" id="PF00520">
    <property type="entry name" value="Ion_trans"/>
    <property type="match status" value="1"/>
</dbReference>